<gene>
    <name evidence="3" type="ORF">NE579_07905</name>
</gene>
<dbReference type="AlphaFoldDB" id="A0AAW5JND5"/>
<feature type="signal peptide" evidence="2">
    <location>
        <begin position="1"/>
        <end position="25"/>
    </location>
</feature>
<proteinExistence type="predicted"/>
<keyword evidence="2" id="KW-0732">Signal</keyword>
<evidence type="ECO:0000256" key="1">
    <source>
        <dbReference type="SAM" id="MobiDB-lite"/>
    </source>
</evidence>
<dbReference type="EMBL" id="JANFYS010000014">
    <property type="protein sequence ID" value="MCQ4770385.1"/>
    <property type="molecule type" value="Genomic_DNA"/>
</dbReference>
<dbReference type="Gene3D" id="1.20.1600.10">
    <property type="entry name" value="Outer membrane efflux proteins (OEP)"/>
    <property type="match status" value="1"/>
</dbReference>
<accession>A0AAW5JND5</accession>
<reference evidence="3" key="1">
    <citation type="submission" date="2022-06" db="EMBL/GenBank/DDBJ databases">
        <title>Isolation of gut microbiota from human fecal samples.</title>
        <authorList>
            <person name="Pamer E.G."/>
            <person name="Barat B."/>
            <person name="Waligurski E."/>
            <person name="Medina S."/>
            <person name="Paddock L."/>
            <person name="Mostad J."/>
        </authorList>
    </citation>
    <scope>NUCLEOTIDE SEQUENCE</scope>
    <source>
        <strain evidence="3">DFI.9.91</strain>
    </source>
</reference>
<dbReference type="GO" id="GO:0015562">
    <property type="term" value="F:efflux transmembrane transporter activity"/>
    <property type="evidence" value="ECO:0007669"/>
    <property type="project" value="InterPro"/>
</dbReference>
<comment type="caution">
    <text evidence="3">The sequence shown here is derived from an EMBL/GenBank/DDBJ whole genome shotgun (WGS) entry which is preliminary data.</text>
</comment>
<organism evidence="3 4">
    <name type="scientific">Intestinimonas massiliensis</name>
    <name type="common">ex Afouda et al. 2020</name>
    <dbReference type="NCBI Taxonomy" id="1673721"/>
    <lineage>
        <taxon>Bacteria</taxon>
        <taxon>Bacillati</taxon>
        <taxon>Bacillota</taxon>
        <taxon>Clostridia</taxon>
        <taxon>Eubacteriales</taxon>
        <taxon>Intestinimonas</taxon>
    </lineage>
</organism>
<sequence length="431" mass="47616">MNRRAIALLLAVAMTISLCVLSAFAAGQTEDGTAVPAEEASAVQVPEETGEAEAALPTAPAQPDPVGVLSFENLEGRLRENNYNLLALEENIASIEVLDYDKMYDSLKKQLNEIADYQWMLIQFGQGNSYSSAMLAQNYSAVRDTFDAIKDGELQQDNADIVRQLRAAENQVVMAAESLYVALLEMDLTDASLGRNLDTLERSIQEMELRYDLGQISALTLQQVTAGRTSLVSGRQTLAMNRTNYTMQLELMVGAELTGEMKLGELPEVSDEALAAMDLETDLAEAKAASYSLYAAELTLQDAEEDYKDAAKKYHYDTSRYQLASALHTCQAAQYTYSATVQNFEMAFRTLYLQVKDYQQVLAAARTALSCERDTYASMELKYQQGSISHNALLDAADKVSAAEETVEQARLDLFSAYNTYRWAVEHGILN</sequence>
<dbReference type="Proteomes" id="UP001204562">
    <property type="component" value="Unassembled WGS sequence"/>
</dbReference>
<evidence type="ECO:0000313" key="3">
    <source>
        <dbReference type="EMBL" id="MCQ4770385.1"/>
    </source>
</evidence>
<evidence type="ECO:0000256" key="2">
    <source>
        <dbReference type="SAM" id="SignalP"/>
    </source>
</evidence>
<feature type="chain" id="PRO_5043767314" evidence="2">
    <location>
        <begin position="26"/>
        <end position="431"/>
    </location>
</feature>
<name>A0AAW5JND5_9FIRM</name>
<dbReference type="RefSeq" id="WP_256303873.1">
    <property type="nucleotide sequence ID" value="NZ_JANFYS010000014.1"/>
</dbReference>
<feature type="region of interest" description="Disordered" evidence="1">
    <location>
        <begin position="39"/>
        <end position="63"/>
    </location>
</feature>
<protein>
    <submittedName>
        <fullName evidence="3">TolC family protein</fullName>
    </submittedName>
</protein>
<evidence type="ECO:0000313" key="4">
    <source>
        <dbReference type="Proteomes" id="UP001204562"/>
    </source>
</evidence>
<dbReference type="SUPFAM" id="SSF56954">
    <property type="entry name" value="Outer membrane efflux proteins (OEP)"/>
    <property type="match status" value="1"/>
</dbReference>